<comment type="caution">
    <text evidence="1">The sequence shown here is derived from an EMBL/GenBank/DDBJ whole genome shotgun (WGS) entry which is preliminary data.</text>
</comment>
<keyword evidence="2" id="KW-1185">Reference proteome</keyword>
<name>A0AAE3KWJ7_9BACT</name>
<reference evidence="1 2" key="1">
    <citation type="submission" date="2018-11" db="EMBL/GenBank/DDBJ databases">
        <title>Novel bacteria species description.</title>
        <authorList>
            <person name="Han J.-H."/>
        </authorList>
    </citation>
    <scope>NUCLEOTIDE SEQUENCE [LARGE SCALE GENOMIC DNA]</scope>
    <source>
        <strain evidence="1 2">KCTC23259</strain>
    </source>
</reference>
<gene>
    <name evidence="1" type="ORF">EGI31_08455</name>
</gene>
<dbReference type="Proteomes" id="UP001204144">
    <property type="component" value="Unassembled WGS sequence"/>
</dbReference>
<accession>A0AAE3KWJ7</accession>
<dbReference type="EMBL" id="RJUF01000018">
    <property type="protein sequence ID" value="MCP9762985.1"/>
    <property type="molecule type" value="Genomic_DNA"/>
</dbReference>
<evidence type="ECO:0000313" key="2">
    <source>
        <dbReference type="Proteomes" id="UP001204144"/>
    </source>
</evidence>
<dbReference type="AlphaFoldDB" id="A0AAE3KWJ7"/>
<evidence type="ECO:0000313" key="1">
    <source>
        <dbReference type="EMBL" id="MCP9762985.1"/>
    </source>
</evidence>
<proteinExistence type="predicted"/>
<sequence>MRTDGIYVWNFSGQTPKGYCPGLSGLLRFVDNQVYMEQFDELFYPSKADIAQILSQEYYENLDLGEISREKGFIEIRFIQNAYKGQVFDNKLVLDIFMVGYDVGTASIVDTRIFEKAEFLFLESKT</sequence>
<protein>
    <submittedName>
        <fullName evidence="1">Uncharacterized protein</fullName>
    </submittedName>
</protein>
<organism evidence="1 2">
    <name type="scientific">Lacihabitans soyangensis</name>
    <dbReference type="NCBI Taxonomy" id="869394"/>
    <lineage>
        <taxon>Bacteria</taxon>
        <taxon>Pseudomonadati</taxon>
        <taxon>Bacteroidota</taxon>
        <taxon>Cytophagia</taxon>
        <taxon>Cytophagales</taxon>
        <taxon>Leadbetterellaceae</taxon>
        <taxon>Lacihabitans</taxon>
    </lineage>
</organism>